<evidence type="ECO:0000313" key="2">
    <source>
        <dbReference type="Proteomes" id="UP000466445"/>
    </source>
</evidence>
<reference evidence="1 2" key="1">
    <citation type="journal article" date="2019" name="Emerg. Microbes Infect.">
        <title>Comprehensive subspecies identification of 175 nontuberculous mycobacteria species based on 7547 genomic profiles.</title>
        <authorList>
            <person name="Matsumoto Y."/>
            <person name="Kinjo T."/>
            <person name="Motooka D."/>
            <person name="Nabeya D."/>
            <person name="Jung N."/>
            <person name="Uechi K."/>
            <person name="Horii T."/>
            <person name="Iida T."/>
            <person name="Fujita J."/>
            <person name="Nakamura S."/>
        </authorList>
    </citation>
    <scope>NUCLEOTIDE SEQUENCE [LARGE SCALE GENOMIC DNA]</scope>
    <source>
        <strain evidence="1 2">JCM 30395</strain>
    </source>
</reference>
<dbReference type="Proteomes" id="UP000466445">
    <property type="component" value="Chromosome"/>
</dbReference>
<organism evidence="1 2">
    <name type="scientific">Mycolicibacterium sarraceniae</name>
    <dbReference type="NCBI Taxonomy" id="1534348"/>
    <lineage>
        <taxon>Bacteria</taxon>
        <taxon>Bacillati</taxon>
        <taxon>Actinomycetota</taxon>
        <taxon>Actinomycetes</taxon>
        <taxon>Mycobacteriales</taxon>
        <taxon>Mycobacteriaceae</taxon>
        <taxon>Mycolicibacterium</taxon>
    </lineage>
</organism>
<protein>
    <submittedName>
        <fullName evidence="1">Uncharacterized protein</fullName>
    </submittedName>
</protein>
<evidence type="ECO:0000313" key="1">
    <source>
        <dbReference type="EMBL" id="BBY61594.1"/>
    </source>
</evidence>
<dbReference type="KEGG" id="msar:MSAR_47300"/>
<keyword evidence="2" id="KW-1185">Reference proteome</keyword>
<gene>
    <name evidence="1" type="ORF">MSAR_47300</name>
</gene>
<accession>A0A7I7SX45</accession>
<name>A0A7I7SX45_9MYCO</name>
<dbReference type="EMBL" id="AP022595">
    <property type="protein sequence ID" value="BBY61594.1"/>
    <property type="molecule type" value="Genomic_DNA"/>
</dbReference>
<sequence length="63" mass="7084">MWGKRTETMNSRIEDGLAVLREMMPEQFDEGGAHQVVARQFADGLREQSLENVFGGLWAQSAT</sequence>
<proteinExistence type="predicted"/>
<dbReference type="AlphaFoldDB" id="A0A7I7SX45"/>